<organism evidence="2 3">
    <name type="scientific">Roseibium limicola</name>
    <dbReference type="NCBI Taxonomy" id="2816037"/>
    <lineage>
        <taxon>Bacteria</taxon>
        <taxon>Pseudomonadati</taxon>
        <taxon>Pseudomonadota</taxon>
        <taxon>Alphaproteobacteria</taxon>
        <taxon>Hyphomicrobiales</taxon>
        <taxon>Stappiaceae</taxon>
        <taxon>Roseibium</taxon>
    </lineage>
</organism>
<evidence type="ECO:0000259" key="1">
    <source>
        <dbReference type="Pfam" id="PF20056"/>
    </source>
</evidence>
<evidence type="ECO:0000313" key="3">
    <source>
        <dbReference type="Proteomes" id="UP000664779"/>
    </source>
</evidence>
<dbReference type="Pfam" id="PF20056">
    <property type="entry name" value="DUF6455"/>
    <property type="match status" value="1"/>
</dbReference>
<dbReference type="InterPro" id="IPR045601">
    <property type="entry name" value="DUF6455"/>
</dbReference>
<gene>
    <name evidence="2" type="ORF">J0X15_05760</name>
</gene>
<keyword evidence="3" id="KW-1185">Reference proteome</keyword>
<feature type="domain" description="DUF6455" evidence="1">
    <location>
        <begin position="4"/>
        <end position="82"/>
    </location>
</feature>
<reference evidence="2" key="1">
    <citation type="submission" date="2021-03" db="EMBL/GenBank/DDBJ databases">
        <title>Roseibium sp. CAU 1637 isolated from Incheon.</title>
        <authorList>
            <person name="Kim W."/>
        </authorList>
    </citation>
    <scope>NUCLEOTIDE SEQUENCE</scope>
    <source>
        <strain evidence="2">CAU 1637</strain>
    </source>
</reference>
<sequence length="83" mass="9311">MGWIDRMNERAALMGRMLETIDAMDPEQQGHSLARGLRTASGNCMNCKNAEACARWLDEHPEGTGMAPEICLNRTLFASWKKN</sequence>
<accession>A0A939EMT3</accession>
<dbReference type="Proteomes" id="UP000664779">
    <property type="component" value="Unassembled WGS sequence"/>
</dbReference>
<dbReference type="EMBL" id="JAFLNF010000002">
    <property type="protein sequence ID" value="MBO0344716.1"/>
    <property type="molecule type" value="Genomic_DNA"/>
</dbReference>
<comment type="caution">
    <text evidence="2">The sequence shown here is derived from an EMBL/GenBank/DDBJ whole genome shotgun (WGS) entry which is preliminary data.</text>
</comment>
<protein>
    <recommendedName>
        <fullName evidence="1">DUF6455 domain-containing protein</fullName>
    </recommendedName>
</protein>
<name>A0A939EMT3_9HYPH</name>
<evidence type="ECO:0000313" key="2">
    <source>
        <dbReference type="EMBL" id="MBO0344716.1"/>
    </source>
</evidence>
<proteinExistence type="predicted"/>
<dbReference type="AlphaFoldDB" id="A0A939EMT3"/>